<evidence type="ECO:0000256" key="7">
    <source>
        <dbReference type="SAM" id="MobiDB-lite"/>
    </source>
</evidence>
<evidence type="ECO:0000256" key="1">
    <source>
        <dbReference type="ARBA" id="ARBA00022448"/>
    </source>
</evidence>
<keyword evidence="10" id="KW-1185">Reference proteome</keyword>
<feature type="region of interest" description="Disordered" evidence="7">
    <location>
        <begin position="70"/>
        <end position="114"/>
    </location>
</feature>
<evidence type="ECO:0000259" key="8">
    <source>
        <dbReference type="PROSITE" id="PS51007"/>
    </source>
</evidence>
<protein>
    <recommendedName>
        <fullName evidence="8">Cytochrome c domain-containing protein</fullName>
    </recommendedName>
</protein>
<dbReference type="GO" id="GO:0009055">
    <property type="term" value="F:electron transfer activity"/>
    <property type="evidence" value="ECO:0007669"/>
    <property type="project" value="InterPro"/>
</dbReference>
<keyword evidence="2 6" id="KW-0349">Heme</keyword>
<dbReference type="InterPro" id="IPR002323">
    <property type="entry name" value="Cyt_CIE"/>
</dbReference>
<dbReference type="Gene3D" id="1.10.760.10">
    <property type="entry name" value="Cytochrome c-like domain"/>
    <property type="match status" value="1"/>
</dbReference>
<evidence type="ECO:0000256" key="2">
    <source>
        <dbReference type="ARBA" id="ARBA00022617"/>
    </source>
</evidence>
<keyword evidence="5 6" id="KW-0408">Iron</keyword>
<evidence type="ECO:0000313" key="10">
    <source>
        <dbReference type="Proteomes" id="UP000238220"/>
    </source>
</evidence>
<dbReference type="GO" id="GO:0020037">
    <property type="term" value="F:heme binding"/>
    <property type="evidence" value="ECO:0007669"/>
    <property type="project" value="InterPro"/>
</dbReference>
<keyword evidence="4" id="KW-0249">Electron transport</keyword>
<dbReference type="OrthoDB" id="9814708at2"/>
<dbReference type="GO" id="GO:0005506">
    <property type="term" value="F:iron ion binding"/>
    <property type="evidence" value="ECO:0007669"/>
    <property type="project" value="InterPro"/>
</dbReference>
<accession>A0A2S5THC9</accession>
<gene>
    <name evidence="9" type="ORF">C3942_08735</name>
</gene>
<dbReference type="PANTHER" id="PTHR40942">
    <property type="match status" value="1"/>
</dbReference>
<dbReference type="SUPFAM" id="SSF46626">
    <property type="entry name" value="Cytochrome c"/>
    <property type="match status" value="1"/>
</dbReference>
<dbReference type="PANTHER" id="PTHR40942:SF4">
    <property type="entry name" value="CYTOCHROME C5"/>
    <property type="match status" value="1"/>
</dbReference>
<dbReference type="InterPro" id="IPR036909">
    <property type="entry name" value="Cyt_c-like_dom_sf"/>
</dbReference>
<evidence type="ECO:0000256" key="4">
    <source>
        <dbReference type="ARBA" id="ARBA00022982"/>
    </source>
</evidence>
<evidence type="ECO:0000256" key="5">
    <source>
        <dbReference type="ARBA" id="ARBA00023004"/>
    </source>
</evidence>
<dbReference type="Proteomes" id="UP000238220">
    <property type="component" value="Unassembled WGS sequence"/>
</dbReference>
<dbReference type="EMBL" id="PSNW01000004">
    <property type="protein sequence ID" value="PPE74371.1"/>
    <property type="molecule type" value="Genomic_DNA"/>
</dbReference>
<reference evidence="9 10" key="1">
    <citation type="submission" date="2018-02" db="EMBL/GenBank/DDBJ databases">
        <title>Genome sequencing of Solimonas sp. HR-BB.</title>
        <authorList>
            <person name="Lee Y."/>
            <person name="Jeon C.O."/>
        </authorList>
    </citation>
    <scope>NUCLEOTIDE SEQUENCE [LARGE SCALE GENOMIC DNA]</scope>
    <source>
        <strain evidence="9 10">HR-BB</strain>
    </source>
</reference>
<evidence type="ECO:0000313" key="9">
    <source>
        <dbReference type="EMBL" id="PPE74371.1"/>
    </source>
</evidence>
<dbReference type="Pfam" id="PF13442">
    <property type="entry name" value="Cytochrome_CBB3"/>
    <property type="match status" value="1"/>
</dbReference>
<evidence type="ECO:0000256" key="6">
    <source>
        <dbReference type="PROSITE-ProRule" id="PRU00433"/>
    </source>
</evidence>
<evidence type="ECO:0000256" key="3">
    <source>
        <dbReference type="ARBA" id="ARBA00022723"/>
    </source>
</evidence>
<dbReference type="PROSITE" id="PS51007">
    <property type="entry name" value="CYTC"/>
    <property type="match status" value="1"/>
</dbReference>
<proteinExistence type="predicted"/>
<dbReference type="AlphaFoldDB" id="A0A2S5THC9"/>
<comment type="caution">
    <text evidence="9">The sequence shown here is derived from an EMBL/GenBank/DDBJ whole genome shotgun (WGS) entry which is preliminary data.</text>
</comment>
<feature type="domain" description="Cytochrome c" evidence="8">
    <location>
        <begin position="35"/>
        <end position="114"/>
    </location>
</feature>
<name>A0A2S5THC9_9GAMM</name>
<dbReference type="InterPro" id="IPR009056">
    <property type="entry name" value="Cyt_c-like_dom"/>
</dbReference>
<keyword evidence="3 6" id="KW-0479">Metal-binding</keyword>
<dbReference type="PRINTS" id="PR00607">
    <property type="entry name" value="CYTCHROMECIE"/>
</dbReference>
<sequence>MEQQRELIARRIAPVGLVATSDQELAALTPVAAPAAPRSGPQVVAQVCGACHASGMLGAPKSHDKAAWAAREKAAGGPDGLLKSAIRGKGQMPPKGGDPSLGEQELRDAIAAMR</sequence>
<keyword evidence="1" id="KW-0813">Transport</keyword>
<organism evidence="9 10">
    <name type="scientific">Solimonas fluminis</name>
    <dbReference type="NCBI Taxonomy" id="2086571"/>
    <lineage>
        <taxon>Bacteria</taxon>
        <taxon>Pseudomonadati</taxon>
        <taxon>Pseudomonadota</taxon>
        <taxon>Gammaproteobacteria</taxon>
        <taxon>Nevskiales</taxon>
        <taxon>Nevskiaceae</taxon>
        <taxon>Solimonas</taxon>
    </lineage>
</organism>